<keyword evidence="3" id="KW-1185">Reference proteome</keyword>
<accession>A0A7L8G8J4</accession>
<dbReference type="Proteomes" id="UP000516893">
    <property type="component" value="Segment"/>
</dbReference>
<protein>
    <submittedName>
        <fullName evidence="2">Uncharacterized protein</fullName>
    </submittedName>
</protein>
<evidence type="ECO:0000313" key="3">
    <source>
        <dbReference type="Proteomes" id="UP000516893"/>
    </source>
</evidence>
<evidence type="ECO:0000256" key="1">
    <source>
        <dbReference type="SAM" id="MobiDB-lite"/>
    </source>
</evidence>
<evidence type="ECO:0000313" key="2">
    <source>
        <dbReference type="EMBL" id="QOE32778.1"/>
    </source>
</evidence>
<organism evidence="2 3">
    <name type="scientific">Achromobacter phage Mano</name>
    <dbReference type="NCBI Taxonomy" id="2767570"/>
    <lineage>
        <taxon>Viruses</taxon>
        <taxon>Duplodnaviria</taxon>
        <taxon>Heunggongvirae</taxon>
        <taxon>Uroviricota</taxon>
        <taxon>Caudoviricetes</taxon>
        <taxon>Manovirus</taxon>
        <taxon>Manovirus Mano</taxon>
    </lineage>
</organism>
<dbReference type="EMBL" id="MT708550">
    <property type="protein sequence ID" value="QOE32778.1"/>
    <property type="molecule type" value="Genomic_DNA"/>
</dbReference>
<name>A0A7L8G8J4_9CAUD</name>
<feature type="region of interest" description="Disordered" evidence="1">
    <location>
        <begin position="1"/>
        <end position="20"/>
    </location>
</feature>
<proteinExistence type="predicted"/>
<reference evidence="2 3" key="1">
    <citation type="submission" date="2020-07" db="EMBL/GenBank/DDBJ databases">
        <title>Complete genome sequence of Achromobacter sp. phage Mano.</title>
        <authorList>
            <person name="Bartz M.L."/>
            <person name="Yao G.W."/>
            <person name="Le T."/>
            <person name="Gonzalez C."/>
            <person name="Young R."/>
            <person name="Liu M."/>
        </authorList>
    </citation>
    <scope>NUCLEOTIDE SEQUENCE [LARGE SCALE GENOMIC DNA]</scope>
</reference>
<gene>
    <name evidence="2" type="ORF">CPT_Mano_046</name>
</gene>
<sequence>MNKHTHTLPDGTKATRSSKSRTYTHVIIGRRNLVRERRSAENCRAMYAKNFAFYQRVANTPVGQPWDDSGRCITTADEKAKYAAVVAEHGTAEAYADAQVRKGLERIGSADAGPWGVLQWSMSAANADKGVNRWREWFVDVQVQPVTA</sequence>